<dbReference type="EMBL" id="JBAPLU010000029">
    <property type="protein sequence ID" value="MEI4273916.1"/>
    <property type="molecule type" value="Genomic_DNA"/>
</dbReference>
<keyword evidence="2" id="KW-1185">Reference proteome</keyword>
<protein>
    <recommendedName>
        <fullName evidence="3">Terminase</fullName>
    </recommendedName>
</protein>
<dbReference type="InterPro" id="IPR027417">
    <property type="entry name" value="P-loop_NTPase"/>
</dbReference>
<reference evidence="1 2" key="1">
    <citation type="submission" date="2024-03" db="EMBL/GenBank/DDBJ databases">
        <title>Draft genome sequence of Klenkia sp. LSe6-5.</title>
        <authorList>
            <person name="Duangmal K."/>
            <person name="Chantavorakit T."/>
        </authorList>
    </citation>
    <scope>NUCLEOTIDE SEQUENCE [LARGE SCALE GENOMIC DNA]</scope>
    <source>
        <strain evidence="1 2">LSe6-5</strain>
    </source>
</reference>
<accession>A0ABU8DZH0</accession>
<gene>
    <name evidence="1" type="ORF">TEK04_19520</name>
</gene>
<organism evidence="1 2">
    <name type="scientific">Klenkia sesuvii</name>
    <dbReference type="NCBI Taxonomy" id="3103137"/>
    <lineage>
        <taxon>Bacteria</taxon>
        <taxon>Bacillati</taxon>
        <taxon>Actinomycetota</taxon>
        <taxon>Actinomycetes</taxon>
        <taxon>Geodermatophilales</taxon>
        <taxon>Geodermatophilaceae</taxon>
        <taxon>Klenkia</taxon>
    </lineage>
</organism>
<sequence>MTAALALPAATSIGPLWKTSPGWSAATGWTVATNGDIAAGIAADLGFDADEDQRWSWDAIFAEDDNQLPICAAFCVVGGRQVVGKSVTLIVAAVMDVLVLGHPVHIWTAHQSKTARKTFEDLVQRLQAHEDYAARITDIGWSRGEEFVEFDGESRIEFHARSGKSGRGFTSGRITFDEAMYLQPEDLGALVPTLVTMDDAQIRYGASGGMLRSGQLRALRKRGRSGTDPRLAYIEHGAPFRPCRTGDMCPHEIETAGCALNDRDLWRWCAPALRAGRVSDQAMVDQRQELAAAPMEFAREFFTWWEDPPNADGASAIDVDAWDGLRDPGAEVGEPLVFGVAVAPDRSWSAIGVAWSREDGDRHVMLTVEDDGTEHGRLDYRPGTGWVAARIKVLTAKWGNEVRVSRAARGVVPDAIELSSDEQAQADNALADAVTDRTVRHGNQPAVLTAVRNSAWKQLGNTRVLDQRTERDVSPVIALSLALAGLDEGGVQFW</sequence>
<evidence type="ECO:0000313" key="2">
    <source>
        <dbReference type="Proteomes" id="UP001361570"/>
    </source>
</evidence>
<comment type="caution">
    <text evidence="1">The sequence shown here is derived from an EMBL/GenBank/DDBJ whole genome shotgun (WGS) entry which is preliminary data.</text>
</comment>
<evidence type="ECO:0000313" key="1">
    <source>
        <dbReference type="EMBL" id="MEI4273916.1"/>
    </source>
</evidence>
<dbReference type="RefSeq" id="WP_336406032.1">
    <property type="nucleotide sequence ID" value="NZ_JBAPLU010000029.1"/>
</dbReference>
<evidence type="ECO:0008006" key="3">
    <source>
        <dbReference type="Google" id="ProtNLM"/>
    </source>
</evidence>
<dbReference type="Gene3D" id="3.40.50.300">
    <property type="entry name" value="P-loop containing nucleotide triphosphate hydrolases"/>
    <property type="match status" value="1"/>
</dbReference>
<name>A0ABU8DZH0_9ACTN</name>
<dbReference type="Proteomes" id="UP001361570">
    <property type="component" value="Unassembled WGS sequence"/>
</dbReference>
<proteinExistence type="predicted"/>